<name>A0ABU2JR43_9ACTN</name>
<accession>A0ABU2JR43</accession>
<comment type="caution">
    <text evidence="1">The sequence shown here is derived from an EMBL/GenBank/DDBJ whole genome shotgun (WGS) entry which is preliminary data.</text>
</comment>
<evidence type="ECO:0000313" key="2">
    <source>
        <dbReference type="Proteomes" id="UP001183410"/>
    </source>
</evidence>
<dbReference type="Proteomes" id="UP001183410">
    <property type="component" value="Unassembled WGS sequence"/>
</dbReference>
<sequence length="254" mass="28356">MDLVSLISAAVALGSATVAGVLGYWTQRRLRGFEQRTVMESYGASLVWAAYDLQSRLFNILYGHAVDVLPEDTRHGFLTSFHRNGSPGERAYVSRSTVFVIAEYLGWVEILRRDVRYLDLGSSRTNRAIMAKIAEVDKAFNRSSAQSNVFRVFRAHQRAIGELMIHPDGAPGERRCLGYAEFCEKLDTDDRFSGWFTGLLADVDALTTDTAPAVPRLTELQHGLTDLITLLDPKGQQVPEFRSRFQGVRPAGEQ</sequence>
<organism evidence="1 2">
    <name type="scientific">Streptomyces chisholmiae</name>
    <dbReference type="NCBI Taxonomy" id="3075540"/>
    <lineage>
        <taxon>Bacteria</taxon>
        <taxon>Bacillati</taxon>
        <taxon>Actinomycetota</taxon>
        <taxon>Actinomycetes</taxon>
        <taxon>Kitasatosporales</taxon>
        <taxon>Streptomycetaceae</taxon>
        <taxon>Streptomyces</taxon>
    </lineage>
</organism>
<evidence type="ECO:0000313" key="1">
    <source>
        <dbReference type="EMBL" id="MDT0267453.1"/>
    </source>
</evidence>
<gene>
    <name evidence="1" type="ORF">RM844_14270</name>
</gene>
<keyword evidence="2" id="KW-1185">Reference proteome</keyword>
<protein>
    <submittedName>
        <fullName evidence="1">Uncharacterized protein</fullName>
    </submittedName>
</protein>
<dbReference type="RefSeq" id="WP_311667518.1">
    <property type="nucleotide sequence ID" value="NZ_JAVREO010000007.1"/>
</dbReference>
<reference evidence="2" key="1">
    <citation type="submission" date="2023-07" db="EMBL/GenBank/DDBJ databases">
        <title>30 novel species of actinomycetes from the DSMZ collection.</title>
        <authorList>
            <person name="Nouioui I."/>
        </authorList>
    </citation>
    <scope>NUCLEOTIDE SEQUENCE [LARGE SCALE GENOMIC DNA]</scope>
    <source>
        <strain evidence="2">DSM 44915</strain>
    </source>
</reference>
<dbReference type="EMBL" id="JAVREO010000007">
    <property type="protein sequence ID" value="MDT0267453.1"/>
    <property type="molecule type" value="Genomic_DNA"/>
</dbReference>
<proteinExistence type="predicted"/>